<gene>
    <name evidence="1" type="ORF">MLD38_015469</name>
</gene>
<dbReference type="EMBL" id="CM042883">
    <property type="protein sequence ID" value="KAI4377913.1"/>
    <property type="molecule type" value="Genomic_DNA"/>
</dbReference>
<proteinExistence type="predicted"/>
<keyword evidence="2" id="KW-1185">Reference proteome</keyword>
<evidence type="ECO:0000313" key="2">
    <source>
        <dbReference type="Proteomes" id="UP001057402"/>
    </source>
</evidence>
<evidence type="ECO:0000313" key="1">
    <source>
        <dbReference type="EMBL" id="KAI4377913.1"/>
    </source>
</evidence>
<accession>A0ACB9RKE7</accession>
<protein>
    <submittedName>
        <fullName evidence="1">Uncharacterized protein</fullName>
    </submittedName>
</protein>
<organism evidence="1 2">
    <name type="scientific">Melastoma candidum</name>
    <dbReference type="NCBI Taxonomy" id="119954"/>
    <lineage>
        <taxon>Eukaryota</taxon>
        <taxon>Viridiplantae</taxon>
        <taxon>Streptophyta</taxon>
        <taxon>Embryophyta</taxon>
        <taxon>Tracheophyta</taxon>
        <taxon>Spermatophyta</taxon>
        <taxon>Magnoliopsida</taxon>
        <taxon>eudicotyledons</taxon>
        <taxon>Gunneridae</taxon>
        <taxon>Pentapetalae</taxon>
        <taxon>rosids</taxon>
        <taxon>malvids</taxon>
        <taxon>Myrtales</taxon>
        <taxon>Melastomataceae</taxon>
        <taxon>Melastomatoideae</taxon>
        <taxon>Melastomateae</taxon>
        <taxon>Melastoma</taxon>
    </lineage>
</organism>
<sequence>MQKALGTPRTRFWFRPNSPLCSLITLNYSTTANLPALPRLPIQKASPDVDLLVRFIREASSPGWSNYGCSHLHCSVLKHGLASHAYVSSSLLHSYVGIGSLEDARKLLDEIPDPDVVLWNALISGNLVSWNAMISGFGHNACSHCKAPLDTAIWFFKSMVNDYGIEPTVEHCCSIIRVMGQSGELWRAVKLIYRLGFGSCGSVWRALLGACACSAQDLKVAEVAAGKVIELSGDEDYVYVALSNIYGFLGKWSDKGDIRRLMRLREVQKGAGSSWIQV</sequence>
<dbReference type="Proteomes" id="UP001057402">
    <property type="component" value="Chromosome 4"/>
</dbReference>
<name>A0ACB9RKE7_9MYRT</name>
<reference evidence="2" key="1">
    <citation type="journal article" date="2023" name="Front. Plant Sci.">
        <title>Chromosomal-level genome assembly of Melastoma candidum provides insights into trichome evolution.</title>
        <authorList>
            <person name="Zhong Y."/>
            <person name="Wu W."/>
            <person name="Sun C."/>
            <person name="Zou P."/>
            <person name="Liu Y."/>
            <person name="Dai S."/>
            <person name="Zhou R."/>
        </authorList>
    </citation>
    <scope>NUCLEOTIDE SEQUENCE [LARGE SCALE GENOMIC DNA]</scope>
</reference>
<comment type="caution">
    <text evidence="1">The sequence shown here is derived from an EMBL/GenBank/DDBJ whole genome shotgun (WGS) entry which is preliminary data.</text>
</comment>